<comment type="caution">
    <text evidence="5">The sequence shown here is derived from an EMBL/GenBank/DDBJ whole genome shotgun (WGS) entry which is preliminary data.</text>
</comment>
<sequence length="498" mass="53737">MPGVLTRKMRTPRGKLAATATPTTSTTTTKKLSKLQPGGKESLATAVPLFTSGPKIEVVLRSRKRKDHDEEDHQQSTPKKLCRQPEAQPVAPVAPATPVSCKKKSVRFAAFEPAASTSGRAAPTPSSASSSSRKRQLEPDDSETETEALLQRLNLSSPAAKRSKTTVHRRAPKNDFDLPKELLELLDLHAAFLKTLTVQRAHTGPAAPIDLRALYSSVTRAWGKRHVMLDDIQRLVGVLAWSPVKKPAAADASTTTPAAPFFLCDYGRDKICVEFDPAAEPGPLREPKLKMDFEANLRTLWLSSGNLPATIFIGTLPKAPLRACHARGGAHPVLASTKTQTTLDAFKRDLAEKKQQQQEKAKQPTPAAETNNLTLLERIRLKQSTATTPLPSPASLSRQAALNRAADVSAVISMLARAAGPSPRVSFALSVLAARLRDSVRTPVSLEDGAECVRVLAKEVVPGWLRVVKVGGRENVVVVMAGEVSKGEVEGRVKKLLE</sequence>
<evidence type="ECO:0000313" key="6">
    <source>
        <dbReference type="Proteomes" id="UP001303889"/>
    </source>
</evidence>
<reference evidence="5" key="2">
    <citation type="submission" date="2023-05" db="EMBL/GenBank/DDBJ databases">
        <authorList>
            <consortium name="Lawrence Berkeley National Laboratory"/>
            <person name="Steindorff A."/>
            <person name="Hensen N."/>
            <person name="Bonometti L."/>
            <person name="Westerberg I."/>
            <person name="Brannstrom I.O."/>
            <person name="Guillou S."/>
            <person name="Cros-Aarteil S."/>
            <person name="Calhoun S."/>
            <person name="Haridas S."/>
            <person name="Kuo A."/>
            <person name="Mondo S."/>
            <person name="Pangilinan J."/>
            <person name="Riley R."/>
            <person name="Labutti K."/>
            <person name="Andreopoulos B."/>
            <person name="Lipzen A."/>
            <person name="Chen C."/>
            <person name="Yanf M."/>
            <person name="Daum C."/>
            <person name="Ng V."/>
            <person name="Clum A."/>
            <person name="Ohm R."/>
            <person name="Martin F."/>
            <person name="Silar P."/>
            <person name="Natvig D."/>
            <person name="Lalanne C."/>
            <person name="Gautier V."/>
            <person name="Ament-Velasquez S.L."/>
            <person name="Kruys A."/>
            <person name="Hutchinson M.I."/>
            <person name="Powell A.J."/>
            <person name="Barry K."/>
            <person name="Miller A.N."/>
            <person name="Grigoriev I.V."/>
            <person name="Debuchy R."/>
            <person name="Gladieux P."/>
            <person name="Thoren M.H."/>
            <person name="Johannesson H."/>
        </authorList>
    </citation>
    <scope>NUCLEOTIDE SEQUENCE</scope>
    <source>
        <strain evidence="5">CBS 103.79</strain>
    </source>
</reference>
<dbReference type="AlphaFoldDB" id="A0AAN6RS97"/>
<feature type="compositionally biased region" description="Low complexity" evidence="3">
    <location>
        <begin position="114"/>
        <end position="131"/>
    </location>
</feature>
<dbReference type="Proteomes" id="UP001303889">
    <property type="component" value="Unassembled WGS sequence"/>
</dbReference>
<feature type="region of interest" description="Disordered" evidence="3">
    <location>
        <begin position="113"/>
        <end position="172"/>
    </location>
</feature>
<dbReference type="EMBL" id="MU855625">
    <property type="protein sequence ID" value="KAK3900919.1"/>
    <property type="molecule type" value="Genomic_DNA"/>
</dbReference>
<accession>A0AAN6RS97</accession>
<protein>
    <recommendedName>
        <fullName evidence="4">DNA replication factor Cdt1 C-terminal domain-containing protein</fullName>
    </recommendedName>
</protein>
<reference evidence="5" key="1">
    <citation type="journal article" date="2023" name="Mol. Phylogenet. Evol.">
        <title>Genome-scale phylogeny and comparative genomics of the fungal order Sordariales.</title>
        <authorList>
            <person name="Hensen N."/>
            <person name="Bonometti L."/>
            <person name="Westerberg I."/>
            <person name="Brannstrom I.O."/>
            <person name="Guillou S."/>
            <person name="Cros-Aarteil S."/>
            <person name="Calhoun S."/>
            <person name="Haridas S."/>
            <person name="Kuo A."/>
            <person name="Mondo S."/>
            <person name="Pangilinan J."/>
            <person name="Riley R."/>
            <person name="LaButti K."/>
            <person name="Andreopoulos B."/>
            <person name="Lipzen A."/>
            <person name="Chen C."/>
            <person name="Yan M."/>
            <person name="Daum C."/>
            <person name="Ng V."/>
            <person name="Clum A."/>
            <person name="Steindorff A."/>
            <person name="Ohm R.A."/>
            <person name="Martin F."/>
            <person name="Silar P."/>
            <person name="Natvig D.O."/>
            <person name="Lalanne C."/>
            <person name="Gautier V."/>
            <person name="Ament-Velasquez S.L."/>
            <person name="Kruys A."/>
            <person name="Hutchinson M.I."/>
            <person name="Powell A.J."/>
            <person name="Barry K."/>
            <person name="Miller A.N."/>
            <person name="Grigoriev I.V."/>
            <person name="Debuchy R."/>
            <person name="Gladieux P."/>
            <person name="Hiltunen Thoren M."/>
            <person name="Johannesson H."/>
        </authorList>
    </citation>
    <scope>NUCLEOTIDE SEQUENCE</scope>
    <source>
        <strain evidence="5">CBS 103.79</strain>
    </source>
</reference>
<name>A0AAN6RS97_9PEZI</name>
<dbReference type="Gene3D" id="1.10.10.1420">
    <property type="entry name" value="DNA replication factor Cdt1, C-terminal WH domain"/>
    <property type="match status" value="1"/>
</dbReference>
<evidence type="ECO:0000256" key="2">
    <source>
        <dbReference type="ARBA" id="ARBA00023306"/>
    </source>
</evidence>
<feature type="compositionally biased region" description="Basic residues" evidence="3">
    <location>
        <begin position="161"/>
        <end position="171"/>
    </location>
</feature>
<gene>
    <name evidence="5" type="ORF">C8A05DRAFT_16832</name>
</gene>
<feature type="compositionally biased region" description="Low complexity" evidence="3">
    <location>
        <begin position="15"/>
        <end position="30"/>
    </location>
</feature>
<keyword evidence="2" id="KW-0131">Cell cycle</keyword>
<evidence type="ECO:0000259" key="4">
    <source>
        <dbReference type="Pfam" id="PF16679"/>
    </source>
</evidence>
<keyword evidence="6" id="KW-1185">Reference proteome</keyword>
<comment type="similarity">
    <text evidence="1">Belongs to the Cdt1 family.</text>
</comment>
<feature type="domain" description="DNA replication factor Cdt1 C-terminal" evidence="4">
    <location>
        <begin position="375"/>
        <end position="471"/>
    </location>
</feature>
<feature type="compositionally biased region" description="Basic and acidic residues" evidence="3">
    <location>
        <begin position="351"/>
        <end position="362"/>
    </location>
</feature>
<proteinExistence type="inferred from homology"/>
<feature type="compositionally biased region" description="Low complexity" evidence="3">
    <location>
        <begin position="87"/>
        <end position="99"/>
    </location>
</feature>
<evidence type="ECO:0000256" key="1">
    <source>
        <dbReference type="ARBA" id="ARBA00008356"/>
    </source>
</evidence>
<dbReference type="InterPro" id="IPR038090">
    <property type="entry name" value="Cdt1_C_WH_dom_sf"/>
</dbReference>
<dbReference type="Pfam" id="PF26121">
    <property type="entry name" value="HTH_CDT1"/>
    <property type="match status" value="1"/>
</dbReference>
<evidence type="ECO:0000313" key="5">
    <source>
        <dbReference type="EMBL" id="KAK3900919.1"/>
    </source>
</evidence>
<feature type="region of interest" description="Disordered" evidence="3">
    <location>
        <begin position="1"/>
        <end position="99"/>
    </location>
</feature>
<feature type="region of interest" description="Disordered" evidence="3">
    <location>
        <begin position="351"/>
        <end position="371"/>
    </location>
</feature>
<evidence type="ECO:0000256" key="3">
    <source>
        <dbReference type="SAM" id="MobiDB-lite"/>
    </source>
</evidence>
<dbReference type="InterPro" id="IPR032054">
    <property type="entry name" value="Cdt1_C"/>
</dbReference>
<organism evidence="5 6">
    <name type="scientific">Staphylotrichum tortipilum</name>
    <dbReference type="NCBI Taxonomy" id="2831512"/>
    <lineage>
        <taxon>Eukaryota</taxon>
        <taxon>Fungi</taxon>
        <taxon>Dikarya</taxon>
        <taxon>Ascomycota</taxon>
        <taxon>Pezizomycotina</taxon>
        <taxon>Sordariomycetes</taxon>
        <taxon>Sordariomycetidae</taxon>
        <taxon>Sordariales</taxon>
        <taxon>Chaetomiaceae</taxon>
        <taxon>Staphylotrichum</taxon>
    </lineage>
</organism>
<dbReference type="Pfam" id="PF16679">
    <property type="entry name" value="CDT1_C"/>
    <property type="match status" value="1"/>
</dbReference>